<dbReference type="Proteomes" id="UP000474967">
    <property type="component" value="Unassembled WGS sequence"/>
</dbReference>
<dbReference type="Gene3D" id="1.20.1250.20">
    <property type="entry name" value="MFS general substrate transporter like domains"/>
    <property type="match status" value="2"/>
</dbReference>
<evidence type="ECO:0000259" key="9">
    <source>
        <dbReference type="PROSITE" id="PS50850"/>
    </source>
</evidence>
<feature type="domain" description="Major facilitator superfamily (MFS) profile" evidence="9">
    <location>
        <begin position="33"/>
        <end position="436"/>
    </location>
</feature>
<dbReference type="PANTHER" id="PTHR43528:SF7">
    <property type="entry name" value="MFS TRANSPORTER"/>
    <property type="match status" value="1"/>
</dbReference>
<evidence type="ECO:0000256" key="1">
    <source>
        <dbReference type="ARBA" id="ARBA00004651"/>
    </source>
</evidence>
<gene>
    <name evidence="10" type="ORF">G3T36_18345</name>
</gene>
<feature type="transmembrane region" description="Helical" evidence="8">
    <location>
        <begin position="381"/>
        <end position="404"/>
    </location>
</feature>
<name>A0A6L9Y2C0_9MICO</name>
<evidence type="ECO:0000256" key="2">
    <source>
        <dbReference type="ARBA" id="ARBA00022448"/>
    </source>
</evidence>
<evidence type="ECO:0000313" key="10">
    <source>
        <dbReference type="EMBL" id="NEN07820.1"/>
    </source>
</evidence>
<dbReference type="InterPro" id="IPR020846">
    <property type="entry name" value="MFS_dom"/>
</dbReference>
<evidence type="ECO:0000313" key="11">
    <source>
        <dbReference type="Proteomes" id="UP000474967"/>
    </source>
</evidence>
<dbReference type="PROSITE" id="PS50850">
    <property type="entry name" value="MFS"/>
    <property type="match status" value="1"/>
</dbReference>
<reference evidence="10 11" key="1">
    <citation type="journal article" date="2014" name="J. Microbiol.">
        <title>Diaminobutyricibacter tongyongensis gen. nov., sp. nov. and Homoserinibacter gongjuensis gen. nov., sp. nov. belong to the family Microbacteriaceae.</title>
        <authorList>
            <person name="Kim S.J."/>
            <person name="Ahn J.H."/>
            <person name="Weon H.Y."/>
            <person name="Hamada M."/>
            <person name="Suzuki K."/>
            <person name="Kwon S.W."/>
        </authorList>
    </citation>
    <scope>NUCLEOTIDE SEQUENCE [LARGE SCALE GENOMIC DNA]</scope>
    <source>
        <strain evidence="10 11">NBRC 108724</strain>
    </source>
</reference>
<evidence type="ECO:0000256" key="3">
    <source>
        <dbReference type="ARBA" id="ARBA00022475"/>
    </source>
</evidence>
<feature type="transmembrane region" description="Helical" evidence="8">
    <location>
        <begin position="33"/>
        <end position="58"/>
    </location>
</feature>
<comment type="subcellular location">
    <subcellularLocation>
        <location evidence="1">Cell membrane</location>
        <topology evidence="1">Multi-pass membrane protein</topology>
    </subcellularLocation>
</comment>
<dbReference type="InterPro" id="IPR005829">
    <property type="entry name" value="Sugar_transporter_CS"/>
</dbReference>
<feature type="transmembrane region" description="Helical" evidence="8">
    <location>
        <begin position="205"/>
        <end position="224"/>
    </location>
</feature>
<feature type="transmembrane region" description="Helical" evidence="8">
    <location>
        <begin position="171"/>
        <end position="199"/>
    </location>
</feature>
<feature type="transmembrane region" description="Helical" evidence="8">
    <location>
        <begin position="105"/>
        <end position="123"/>
    </location>
</feature>
<feature type="transmembrane region" description="Helical" evidence="8">
    <location>
        <begin position="322"/>
        <end position="341"/>
    </location>
</feature>
<dbReference type="EMBL" id="JAAGWY010000005">
    <property type="protein sequence ID" value="NEN07820.1"/>
    <property type="molecule type" value="Genomic_DNA"/>
</dbReference>
<dbReference type="GO" id="GO:0005886">
    <property type="term" value="C:plasma membrane"/>
    <property type="evidence" value="ECO:0007669"/>
    <property type="project" value="UniProtKB-SubCell"/>
</dbReference>
<sequence length="442" mass="47243">MIHALEEEKTLIDNEVITRPSSRVRLAPETRRGLIALGLGGTLEWYDWMLFGLVASYLGPKFFPASSPVAATLSALAVFAVGFFFRPIGGIILGTFADRIGRRKIMIFSVGMMAITTLVIAICPTYAQIGAWAGVILLLTRIVQGISTGVEGPLATAQGLELVPEGREGTVAGVMSAFVNFGILAASLVTFLTVLVLGPTAMSDWGWRIPFGVAVVGSLIVVYLRRRLPETMTQEELEESSTGAIWSSVGRNWLSVLAIVFVVGAVQVYNYAWTTGLPNTARTVMNESPAAVFGITTLLSVVMVVGSLIVGKLVDGKALSKWYIWTRALAIPSMFLILLYVRPGIGAFAGVVLGGSIVMVLNMTLYNVVTSTLMPKASRGAGTALGYGIGVAVFGGTAAYLVVWCASIHQLWLFSMYGAVLMVLSIVLYVLARRINGIHIGR</sequence>
<evidence type="ECO:0000256" key="7">
    <source>
        <dbReference type="ARBA" id="ARBA00023136"/>
    </source>
</evidence>
<feature type="transmembrane region" description="Helical" evidence="8">
    <location>
        <begin position="70"/>
        <end position="93"/>
    </location>
</feature>
<dbReference type="InterPro" id="IPR005828">
    <property type="entry name" value="MFS_sugar_transport-like"/>
</dbReference>
<dbReference type="PANTHER" id="PTHR43528">
    <property type="entry name" value="ALPHA-KETOGLUTARATE PERMEASE"/>
    <property type="match status" value="1"/>
</dbReference>
<evidence type="ECO:0000256" key="4">
    <source>
        <dbReference type="ARBA" id="ARBA00022692"/>
    </source>
</evidence>
<keyword evidence="5" id="KW-0769">Symport</keyword>
<feature type="transmembrane region" description="Helical" evidence="8">
    <location>
        <begin position="253"/>
        <end position="270"/>
    </location>
</feature>
<keyword evidence="3" id="KW-1003">Cell membrane</keyword>
<keyword evidence="7 8" id="KW-0472">Membrane</keyword>
<evidence type="ECO:0000256" key="6">
    <source>
        <dbReference type="ARBA" id="ARBA00022989"/>
    </source>
</evidence>
<dbReference type="AlphaFoldDB" id="A0A6L9Y2C0"/>
<dbReference type="GO" id="GO:0015293">
    <property type="term" value="F:symporter activity"/>
    <property type="evidence" value="ECO:0007669"/>
    <property type="project" value="UniProtKB-KW"/>
</dbReference>
<dbReference type="SUPFAM" id="SSF103473">
    <property type="entry name" value="MFS general substrate transporter"/>
    <property type="match status" value="1"/>
</dbReference>
<feature type="transmembrane region" description="Helical" evidence="8">
    <location>
        <begin position="410"/>
        <end position="432"/>
    </location>
</feature>
<proteinExistence type="predicted"/>
<evidence type="ECO:0000256" key="8">
    <source>
        <dbReference type="SAM" id="Phobius"/>
    </source>
</evidence>
<keyword evidence="2" id="KW-0813">Transport</keyword>
<keyword evidence="11" id="KW-1185">Reference proteome</keyword>
<organism evidence="10 11">
    <name type="scientific">Leifsonia tongyongensis</name>
    <dbReference type="NCBI Taxonomy" id="1268043"/>
    <lineage>
        <taxon>Bacteria</taxon>
        <taxon>Bacillati</taxon>
        <taxon>Actinomycetota</taxon>
        <taxon>Actinomycetes</taxon>
        <taxon>Micrococcales</taxon>
        <taxon>Microbacteriaceae</taxon>
        <taxon>Leifsonia</taxon>
    </lineage>
</organism>
<dbReference type="InterPro" id="IPR051084">
    <property type="entry name" value="H+-coupled_symporters"/>
</dbReference>
<evidence type="ECO:0000256" key="5">
    <source>
        <dbReference type="ARBA" id="ARBA00022847"/>
    </source>
</evidence>
<feature type="transmembrane region" description="Helical" evidence="8">
    <location>
        <begin position="129"/>
        <end position="150"/>
    </location>
</feature>
<protein>
    <submittedName>
        <fullName evidence="10">MFS transporter</fullName>
    </submittedName>
</protein>
<keyword evidence="4 8" id="KW-0812">Transmembrane</keyword>
<dbReference type="PROSITE" id="PS00216">
    <property type="entry name" value="SUGAR_TRANSPORT_1"/>
    <property type="match status" value="1"/>
</dbReference>
<feature type="transmembrane region" description="Helical" evidence="8">
    <location>
        <begin position="290"/>
        <end position="310"/>
    </location>
</feature>
<feature type="transmembrane region" description="Helical" evidence="8">
    <location>
        <begin position="347"/>
        <end position="369"/>
    </location>
</feature>
<keyword evidence="6 8" id="KW-1133">Transmembrane helix</keyword>
<dbReference type="Pfam" id="PF00083">
    <property type="entry name" value="Sugar_tr"/>
    <property type="match status" value="1"/>
</dbReference>
<dbReference type="InterPro" id="IPR036259">
    <property type="entry name" value="MFS_trans_sf"/>
</dbReference>
<accession>A0A6L9Y2C0</accession>
<comment type="caution">
    <text evidence="10">The sequence shown here is derived from an EMBL/GenBank/DDBJ whole genome shotgun (WGS) entry which is preliminary data.</text>
</comment>